<dbReference type="Proteomes" id="UP001638806">
    <property type="component" value="Unassembled WGS sequence"/>
</dbReference>
<evidence type="ECO:0000313" key="1">
    <source>
        <dbReference type="EMBL" id="KAL3959589.1"/>
    </source>
</evidence>
<comment type="caution">
    <text evidence="1">The sequence shown here is derived from an EMBL/GenBank/DDBJ whole genome shotgun (WGS) entry which is preliminary data.</text>
</comment>
<protein>
    <submittedName>
        <fullName evidence="1">Uncharacterized protein</fullName>
    </submittedName>
</protein>
<proteinExistence type="predicted"/>
<evidence type="ECO:0000313" key="2">
    <source>
        <dbReference type="Proteomes" id="UP001638806"/>
    </source>
</evidence>
<gene>
    <name evidence="1" type="ORF">ACCO45_004706</name>
</gene>
<sequence>MPWATSHAQSPRHTRWQRVVATGLPSSRLDSPAGPMGAPNRTHPQGLLILPRGPAVVQGSSLASAVTLLPRAATSIKTGLPLYPACTIEDPPPCRRRDVSLADEACGARSPIMEGGEAGAMKTDGQDTCERRGFNSDDDPDIVSSPARQRRSAAAGESCPLAVNEQAVVHMWCVEPQQQGARPAPGLSLAAACPFRVHATRELVATKVLRSHSSPRHLKTHTLFGDDNMTGQRKQAADKQATQRSGEGQRHQGRAKQGDERVVVSSRARDHPDQCGTSLVYLASVQDHNGDRKWKYQGNNVCGASSEGQQLNEMETTGNSAASTSAPDARRAGAARAAAAGTGRDSSLQAPRCCKTMNCRKRSLQPAPKVPVPRNDMHGNAGPVAFALDAGVHVAAKPTPSLRGSDHRDDHSSLQAILSSAHFGVRLHRRHPTKQVPPASIVSFTCRGGRDPCCCIHARFAHISERAPCRTKRLVRQGRELRARPDAGKPPRKSKVERPFRVGLNGWLASSRAAKGNEVSWGLLLEVPGARKVIHHFFRPLGGMQQAQKGFPLRDADDVSERSLSAARFHASDPLSDLRVRRGTAGTLDVAPASSSISESDSLSSQASRYIASSGCPTGVLPLSKSHRREDWSVPGIQAHVGRANK</sequence>
<name>A0ACC4DUN0_PURLI</name>
<dbReference type="EMBL" id="JBGNUJ010000004">
    <property type="protein sequence ID" value="KAL3959589.1"/>
    <property type="molecule type" value="Genomic_DNA"/>
</dbReference>
<reference evidence="1" key="1">
    <citation type="submission" date="2024-12" db="EMBL/GenBank/DDBJ databases">
        <title>Comparative genomics and development of molecular markers within Purpureocillium lilacinum and among Purpureocillium species.</title>
        <authorList>
            <person name="Yeh Z.-Y."/>
            <person name="Ni N.-T."/>
            <person name="Lo P.-H."/>
            <person name="Mushyakhwo K."/>
            <person name="Lin C.-F."/>
            <person name="Nai Y.-S."/>
        </authorList>
    </citation>
    <scope>NUCLEOTIDE SEQUENCE</scope>
    <source>
        <strain evidence="1">NCHU-NPUST-175</strain>
    </source>
</reference>
<accession>A0ACC4DUN0</accession>
<keyword evidence="2" id="KW-1185">Reference proteome</keyword>
<organism evidence="1 2">
    <name type="scientific">Purpureocillium lilacinum</name>
    <name type="common">Paecilomyces lilacinus</name>
    <dbReference type="NCBI Taxonomy" id="33203"/>
    <lineage>
        <taxon>Eukaryota</taxon>
        <taxon>Fungi</taxon>
        <taxon>Dikarya</taxon>
        <taxon>Ascomycota</taxon>
        <taxon>Pezizomycotina</taxon>
        <taxon>Sordariomycetes</taxon>
        <taxon>Hypocreomycetidae</taxon>
        <taxon>Hypocreales</taxon>
        <taxon>Ophiocordycipitaceae</taxon>
        <taxon>Purpureocillium</taxon>
    </lineage>
</organism>